<evidence type="ECO:0000313" key="2">
    <source>
        <dbReference type="Proteomes" id="UP001597108"/>
    </source>
</evidence>
<keyword evidence="2" id="KW-1185">Reference proteome</keyword>
<accession>A0ABW3IMY4</accession>
<name>A0ABW3IMY4_9RHOB</name>
<dbReference type="RefSeq" id="WP_386073789.1">
    <property type="nucleotide sequence ID" value="NZ_JBHTJT010000008.1"/>
</dbReference>
<sequence>MSDCLLTFPTPWRPAKSEVSDPLLEGRLIALRHVLCRLAAGDTGADLLAAFDTMVQDGQEDPGASAEDAVDATAFAIRQAKADEERAFRNLLDIALQSGAR</sequence>
<reference evidence="2" key="1">
    <citation type="journal article" date="2019" name="Int. J. Syst. Evol. Microbiol.">
        <title>The Global Catalogue of Microorganisms (GCM) 10K type strain sequencing project: providing services to taxonomists for standard genome sequencing and annotation.</title>
        <authorList>
            <consortium name="The Broad Institute Genomics Platform"/>
            <consortium name="The Broad Institute Genome Sequencing Center for Infectious Disease"/>
            <person name="Wu L."/>
            <person name="Ma J."/>
        </authorList>
    </citation>
    <scope>NUCLEOTIDE SEQUENCE [LARGE SCALE GENOMIC DNA]</scope>
    <source>
        <strain evidence="2">CCUG 60524</strain>
    </source>
</reference>
<dbReference type="Proteomes" id="UP001597108">
    <property type="component" value="Unassembled WGS sequence"/>
</dbReference>
<organism evidence="1 2">
    <name type="scientific">Tropicimonas aquimaris</name>
    <dbReference type="NCBI Taxonomy" id="914152"/>
    <lineage>
        <taxon>Bacteria</taxon>
        <taxon>Pseudomonadati</taxon>
        <taxon>Pseudomonadota</taxon>
        <taxon>Alphaproteobacteria</taxon>
        <taxon>Rhodobacterales</taxon>
        <taxon>Roseobacteraceae</taxon>
        <taxon>Tropicimonas</taxon>
    </lineage>
</organism>
<protein>
    <submittedName>
        <fullName evidence="1">Uncharacterized protein</fullName>
    </submittedName>
</protein>
<evidence type="ECO:0000313" key="1">
    <source>
        <dbReference type="EMBL" id="MFD0979452.1"/>
    </source>
</evidence>
<proteinExistence type="predicted"/>
<comment type="caution">
    <text evidence="1">The sequence shown here is derived from an EMBL/GenBank/DDBJ whole genome shotgun (WGS) entry which is preliminary data.</text>
</comment>
<gene>
    <name evidence="1" type="ORF">ACFQ2S_07260</name>
</gene>
<dbReference type="EMBL" id="JBHTJT010000008">
    <property type="protein sequence ID" value="MFD0979452.1"/>
    <property type="molecule type" value="Genomic_DNA"/>
</dbReference>